<evidence type="ECO:0000256" key="4">
    <source>
        <dbReference type="ARBA" id="ARBA00023125"/>
    </source>
</evidence>
<dbReference type="PROSITE" id="PS50950">
    <property type="entry name" value="ZF_THAP"/>
    <property type="match status" value="1"/>
</dbReference>
<dbReference type="InterPro" id="IPR006612">
    <property type="entry name" value="THAP_Znf"/>
</dbReference>
<dbReference type="Proteomes" id="UP001292094">
    <property type="component" value="Unassembled WGS sequence"/>
</dbReference>
<dbReference type="SMART" id="SM00692">
    <property type="entry name" value="DM3"/>
    <property type="match status" value="1"/>
</dbReference>
<feature type="domain" description="THAP-type" evidence="6">
    <location>
        <begin position="1"/>
        <end position="80"/>
    </location>
</feature>
<dbReference type="GO" id="GO:0003700">
    <property type="term" value="F:DNA-binding transcription factor activity"/>
    <property type="evidence" value="ECO:0007669"/>
    <property type="project" value="TreeGrafter"/>
</dbReference>
<keyword evidence="8" id="KW-1185">Reference proteome</keyword>
<accession>A0AAE1QD70</accession>
<evidence type="ECO:0000256" key="3">
    <source>
        <dbReference type="ARBA" id="ARBA00022833"/>
    </source>
</evidence>
<evidence type="ECO:0000313" key="7">
    <source>
        <dbReference type="EMBL" id="KAK4324161.1"/>
    </source>
</evidence>
<evidence type="ECO:0000256" key="2">
    <source>
        <dbReference type="ARBA" id="ARBA00022771"/>
    </source>
</evidence>
<dbReference type="EMBL" id="JAWZYT010000374">
    <property type="protein sequence ID" value="KAK4324161.1"/>
    <property type="molecule type" value="Genomic_DNA"/>
</dbReference>
<dbReference type="InterPro" id="IPR038441">
    <property type="entry name" value="THAP_Znf_sf"/>
</dbReference>
<evidence type="ECO:0000256" key="5">
    <source>
        <dbReference type="PROSITE-ProRule" id="PRU00309"/>
    </source>
</evidence>
<dbReference type="Pfam" id="PF05485">
    <property type="entry name" value="THAP"/>
    <property type="match status" value="1"/>
</dbReference>
<dbReference type="GO" id="GO:0005634">
    <property type="term" value="C:nucleus"/>
    <property type="evidence" value="ECO:0007669"/>
    <property type="project" value="TreeGrafter"/>
</dbReference>
<organism evidence="7 8">
    <name type="scientific">Petrolisthes manimaculis</name>
    <dbReference type="NCBI Taxonomy" id="1843537"/>
    <lineage>
        <taxon>Eukaryota</taxon>
        <taxon>Metazoa</taxon>
        <taxon>Ecdysozoa</taxon>
        <taxon>Arthropoda</taxon>
        <taxon>Crustacea</taxon>
        <taxon>Multicrustacea</taxon>
        <taxon>Malacostraca</taxon>
        <taxon>Eumalacostraca</taxon>
        <taxon>Eucarida</taxon>
        <taxon>Decapoda</taxon>
        <taxon>Pleocyemata</taxon>
        <taxon>Anomura</taxon>
        <taxon>Galatheoidea</taxon>
        <taxon>Porcellanidae</taxon>
        <taxon>Petrolisthes</taxon>
    </lineage>
</organism>
<keyword evidence="3" id="KW-0862">Zinc</keyword>
<dbReference type="GO" id="GO:0006357">
    <property type="term" value="P:regulation of transcription by RNA polymerase II"/>
    <property type="evidence" value="ECO:0007669"/>
    <property type="project" value="TreeGrafter"/>
</dbReference>
<dbReference type="PANTHER" id="PTHR46600">
    <property type="entry name" value="THAP DOMAIN-CONTAINING"/>
    <property type="match status" value="1"/>
</dbReference>
<dbReference type="AlphaFoldDB" id="A0AAE1QD70"/>
<sequence length="132" mass="14736">MPTCCCVPQCGSRHGGHKFPKEAGRRKRWIVAIRRDKWSPTEGSVVCHNHFTEEDFVATTVFGDYCKAKILKPGVVPSQFRWTKPCSPAVIARRNRAKRKEISNNSSPAIFPAVIAKRKEISNNSSPAIFPG</sequence>
<dbReference type="PANTHER" id="PTHR46600:SF7">
    <property type="entry name" value="SI:DKEY-228B2.6-RELATED"/>
    <property type="match status" value="1"/>
</dbReference>
<dbReference type="SUPFAM" id="SSF57716">
    <property type="entry name" value="Glucocorticoid receptor-like (DNA-binding domain)"/>
    <property type="match status" value="1"/>
</dbReference>
<keyword evidence="4 5" id="KW-0238">DNA-binding</keyword>
<evidence type="ECO:0000256" key="1">
    <source>
        <dbReference type="ARBA" id="ARBA00022723"/>
    </source>
</evidence>
<keyword evidence="2 5" id="KW-0863">Zinc-finger</keyword>
<evidence type="ECO:0000259" key="6">
    <source>
        <dbReference type="PROSITE" id="PS50950"/>
    </source>
</evidence>
<dbReference type="GO" id="GO:0000978">
    <property type="term" value="F:RNA polymerase II cis-regulatory region sequence-specific DNA binding"/>
    <property type="evidence" value="ECO:0007669"/>
    <property type="project" value="TreeGrafter"/>
</dbReference>
<reference evidence="7" key="1">
    <citation type="submission" date="2023-11" db="EMBL/GenBank/DDBJ databases">
        <title>Genome assemblies of two species of porcelain crab, Petrolisthes cinctipes and Petrolisthes manimaculis (Anomura: Porcellanidae).</title>
        <authorList>
            <person name="Angst P."/>
        </authorList>
    </citation>
    <scope>NUCLEOTIDE SEQUENCE</scope>
    <source>
        <strain evidence="7">PB745_02</strain>
        <tissue evidence="7">Gill</tissue>
    </source>
</reference>
<dbReference type="InterPro" id="IPR026516">
    <property type="entry name" value="THAP1/10"/>
</dbReference>
<keyword evidence="1" id="KW-0479">Metal-binding</keyword>
<dbReference type="GO" id="GO:0008270">
    <property type="term" value="F:zinc ion binding"/>
    <property type="evidence" value="ECO:0007669"/>
    <property type="project" value="UniProtKB-KW"/>
</dbReference>
<name>A0AAE1QD70_9EUCA</name>
<dbReference type="Gene3D" id="6.20.210.20">
    <property type="entry name" value="THAP domain"/>
    <property type="match status" value="1"/>
</dbReference>
<comment type="caution">
    <text evidence="7">The sequence shown here is derived from an EMBL/GenBank/DDBJ whole genome shotgun (WGS) entry which is preliminary data.</text>
</comment>
<gene>
    <name evidence="7" type="ORF">Pmani_005164</name>
</gene>
<protein>
    <recommendedName>
        <fullName evidence="6">THAP-type domain-containing protein</fullName>
    </recommendedName>
</protein>
<dbReference type="SMART" id="SM00980">
    <property type="entry name" value="THAP"/>
    <property type="match status" value="1"/>
</dbReference>
<proteinExistence type="predicted"/>
<evidence type="ECO:0000313" key="8">
    <source>
        <dbReference type="Proteomes" id="UP001292094"/>
    </source>
</evidence>